<dbReference type="InterPro" id="IPR006886">
    <property type="entry name" value="RNA_pol_III_Rpc5"/>
</dbReference>
<dbReference type="Pfam" id="PF04801">
    <property type="entry name" value="RPC5"/>
    <property type="match status" value="1"/>
</dbReference>
<accession>A0ABU6YZN1</accession>
<evidence type="ECO:0000313" key="3">
    <source>
        <dbReference type="Proteomes" id="UP001341840"/>
    </source>
</evidence>
<evidence type="ECO:0000256" key="1">
    <source>
        <dbReference type="SAM" id="MobiDB-lite"/>
    </source>
</evidence>
<dbReference type="EMBL" id="JASCZI010248396">
    <property type="protein sequence ID" value="MED6215197.1"/>
    <property type="molecule type" value="Genomic_DNA"/>
</dbReference>
<feature type="region of interest" description="Disordered" evidence="1">
    <location>
        <begin position="1"/>
        <end position="110"/>
    </location>
</feature>
<keyword evidence="3" id="KW-1185">Reference proteome</keyword>
<feature type="compositionally biased region" description="Basic and acidic residues" evidence="1">
    <location>
        <begin position="54"/>
        <end position="75"/>
    </location>
</feature>
<protein>
    <submittedName>
        <fullName evidence="2">Uncharacterized protein</fullName>
    </submittedName>
</protein>
<name>A0ABU6YZN1_9FABA</name>
<gene>
    <name evidence="2" type="ORF">PIB30_111061</name>
</gene>
<feature type="compositionally biased region" description="Low complexity" evidence="1">
    <location>
        <begin position="32"/>
        <end position="41"/>
    </location>
</feature>
<proteinExistence type="predicted"/>
<sequence length="154" mass="17395">MDVDDVEVTGKLPSRVTRFTPKSSRPKPKPKPQSQPNQQQPKPEPQPLPPLSKPEPHELAAKKEDIDEPTTHTKSEPNGTAKTEFVPKSEAQDVTEQDNPMDLDLPGETSEDTVVREIDVFLAPSIDAATQLYVLQYPLRPCWRPYELDERCKE</sequence>
<dbReference type="PANTHER" id="PTHR12069">
    <property type="entry name" value="DNA-DIRECTED RNA POLYMERASES III 80 KDA POLYPEPTIDE RNA POLYMERASE III SUBUNIT 5"/>
    <property type="match status" value="1"/>
</dbReference>
<reference evidence="2 3" key="1">
    <citation type="journal article" date="2023" name="Plants (Basel)">
        <title>Bridging the Gap: Combining Genomics and Transcriptomics Approaches to Understand Stylosanthes scabra, an Orphan Legume from the Brazilian Caatinga.</title>
        <authorList>
            <person name="Ferreira-Neto J.R.C."/>
            <person name="da Silva M.D."/>
            <person name="Binneck E."/>
            <person name="de Melo N.F."/>
            <person name="da Silva R.H."/>
            <person name="de Melo A.L.T.M."/>
            <person name="Pandolfi V."/>
            <person name="Bustamante F.O."/>
            <person name="Brasileiro-Vidal A.C."/>
            <person name="Benko-Iseppon A.M."/>
        </authorList>
    </citation>
    <scope>NUCLEOTIDE SEQUENCE [LARGE SCALE GENOMIC DNA]</scope>
    <source>
        <tissue evidence="2">Leaves</tissue>
    </source>
</reference>
<feature type="compositionally biased region" description="Pro residues" evidence="1">
    <location>
        <begin position="42"/>
        <end position="53"/>
    </location>
</feature>
<dbReference type="PANTHER" id="PTHR12069:SF0">
    <property type="entry name" value="DNA-DIRECTED RNA POLYMERASE III SUBUNIT RPC5"/>
    <property type="match status" value="1"/>
</dbReference>
<evidence type="ECO:0000313" key="2">
    <source>
        <dbReference type="EMBL" id="MED6215197.1"/>
    </source>
</evidence>
<feature type="non-terminal residue" evidence="2">
    <location>
        <position position="154"/>
    </location>
</feature>
<organism evidence="2 3">
    <name type="scientific">Stylosanthes scabra</name>
    <dbReference type="NCBI Taxonomy" id="79078"/>
    <lineage>
        <taxon>Eukaryota</taxon>
        <taxon>Viridiplantae</taxon>
        <taxon>Streptophyta</taxon>
        <taxon>Embryophyta</taxon>
        <taxon>Tracheophyta</taxon>
        <taxon>Spermatophyta</taxon>
        <taxon>Magnoliopsida</taxon>
        <taxon>eudicotyledons</taxon>
        <taxon>Gunneridae</taxon>
        <taxon>Pentapetalae</taxon>
        <taxon>rosids</taxon>
        <taxon>fabids</taxon>
        <taxon>Fabales</taxon>
        <taxon>Fabaceae</taxon>
        <taxon>Papilionoideae</taxon>
        <taxon>50 kb inversion clade</taxon>
        <taxon>dalbergioids sensu lato</taxon>
        <taxon>Dalbergieae</taxon>
        <taxon>Pterocarpus clade</taxon>
        <taxon>Stylosanthes</taxon>
    </lineage>
</organism>
<dbReference type="Proteomes" id="UP001341840">
    <property type="component" value="Unassembled WGS sequence"/>
</dbReference>
<comment type="caution">
    <text evidence="2">The sequence shown here is derived from an EMBL/GenBank/DDBJ whole genome shotgun (WGS) entry which is preliminary data.</text>
</comment>